<dbReference type="OrthoDB" id="3363286at2759"/>
<name>A0A6G1L203_9PEZI</name>
<feature type="region of interest" description="Disordered" evidence="1">
    <location>
        <begin position="120"/>
        <end position="148"/>
    </location>
</feature>
<evidence type="ECO:0000256" key="1">
    <source>
        <dbReference type="SAM" id="MobiDB-lite"/>
    </source>
</evidence>
<gene>
    <name evidence="2" type="ORF">EJ03DRAFT_384321</name>
</gene>
<proteinExistence type="predicted"/>
<dbReference type="Proteomes" id="UP000799436">
    <property type="component" value="Unassembled WGS sequence"/>
</dbReference>
<sequence length="345" mass="37987">MPKGGFSPAARSHYSTLGRVTQPTRLSDGCDGTRALRQRQHGGRPLPLPPLMDPIAHAAKTRHRAPKAPKPQKKTDFQKQLVHNAFAHALASPVRQCTLTHARLPSHFLLPFISTFPDPSSNAPATPKATLTPDIAPSTPHPPDLRSPARSYVAARKPVVDALTARKWWHRLASMRVKQWFAKKTGKVEGKLVVGKEWVWDASMAGVVEERLREGVREGLRRVGGKGKWVGVGEGEMKEVEEAAFVLCYAGEQERHDGDDAGALQRHVRAGLPGRLEMYDLAQLFPQHDPQLEKFLRPSGPNEGKATSGPAICMIPKAGEGVLELQMALLRFESYLRDTNSEKTS</sequence>
<dbReference type="EMBL" id="ML995863">
    <property type="protein sequence ID" value="KAF2766951.1"/>
    <property type="molecule type" value="Genomic_DNA"/>
</dbReference>
<evidence type="ECO:0000313" key="2">
    <source>
        <dbReference type="EMBL" id="KAF2766951.1"/>
    </source>
</evidence>
<protein>
    <submittedName>
        <fullName evidence="2">Uncharacterized protein</fullName>
    </submittedName>
</protein>
<feature type="region of interest" description="Disordered" evidence="1">
    <location>
        <begin position="1"/>
        <end position="53"/>
    </location>
</feature>
<keyword evidence="3" id="KW-1185">Reference proteome</keyword>
<reference evidence="2" key="1">
    <citation type="journal article" date="2020" name="Stud. Mycol.">
        <title>101 Dothideomycetes genomes: a test case for predicting lifestyles and emergence of pathogens.</title>
        <authorList>
            <person name="Haridas S."/>
            <person name="Albert R."/>
            <person name="Binder M."/>
            <person name="Bloem J."/>
            <person name="Labutti K."/>
            <person name="Salamov A."/>
            <person name="Andreopoulos B."/>
            <person name="Baker S."/>
            <person name="Barry K."/>
            <person name="Bills G."/>
            <person name="Bluhm B."/>
            <person name="Cannon C."/>
            <person name="Castanera R."/>
            <person name="Culley D."/>
            <person name="Daum C."/>
            <person name="Ezra D."/>
            <person name="Gonzalez J."/>
            <person name="Henrissat B."/>
            <person name="Kuo A."/>
            <person name="Liang C."/>
            <person name="Lipzen A."/>
            <person name="Lutzoni F."/>
            <person name="Magnuson J."/>
            <person name="Mondo S."/>
            <person name="Nolan M."/>
            <person name="Ohm R."/>
            <person name="Pangilinan J."/>
            <person name="Park H.-J."/>
            <person name="Ramirez L."/>
            <person name="Alfaro M."/>
            <person name="Sun H."/>
            <person name="Tritt A."/>
            <person name="Yoshinaga Y."/>
            <person name="Zwiers L.-H."/>
            <person name="Turgeon B."/>
            <person name="Goodwin S."/>
            <person name="Spatafora J."/>
            <person name="Crous P."/>
            <person name="Grigoriev I."/>
        </authorList>
    </citation>
    <scope>NUCLEOTIDE SEQUENCE</scope>
    <source>
        <strain evidence="2">CBS 116005</strain>
    </source>
</reference>
<dbReference type="AlphaFoldDB" id="A0A6G1L203"/>
<accession>A0A6G1L203</accession>
<evidence type="ECO:0000313" key="3">
    <source>
        <dbReference type="Proteomes" id="UP000799436"/>
    </source>
</evidence>
<feature type="compositionally biased region" description="Polar residues" evidence="1">
    <location>
        <begin position="13"/>
        <end position="25"/>
    </location>
</feature>
<organism evidence="2 3">
    <name type="scientific">Teratosphaeria nubilosa</name>
    <dbReference type="NCBI Taxonomy" id="161662"/>
    <lineage>
        <taxon>Eukaryota</taxon>
        <taxon>Fungi</taxon>
        <taxon>Dikarya</taxon>
        <taxon>Ascomycota</taxon>
        <taxon>Pezizomycotina</taxon>
        <taxon>Dothideomycetes</taxon>
        <taxon>Dothideomycetidae</taxon>
        <taxon>Mycosphaerellales</taxon>
        <taxon>Teratosphaeriaceae</taxon>
        <taxon>Teratosphaeria</taxon>
    </lineage>
</organism>